<sequence>MIRCDHCFNKIEDSKFTCLGCRYVRYCCKECQEQSIDIHQPECHVIGKRPLRTMTRMILRILNKTNAVNQKLSDLIYGHERTWDCLMDHYGHLIQDLETMLTFGAIFEELELFNLKQILTIEELIRIYGKILINSFAITDQNSGSVIGRALYLGASIFDHSCCPDLYYQFDGLKIYFIASRDIILRVSNMIEEISDTNDEDGAQDVNQLYISYIDEILPVWERQRILKSGYYFECRCTRCQDDLQRLPSINNEPRLSQCLEMIEDYFESDHCYELIQMAVDYFKYNETHPNFLIPDDILHRKYLIQTNPELFSIKQRIEALIQHHRQQKEYSSHQMLLEQCRLILTNGCALDLATILRIKDFISCHECDSEELEQILQIYSQYYGNHKHPRILRRIWFWLGILLLDKFSSPQSSKIIEKSIINSNILLSLHRRTKLIKSYLRFKFFQNRLETIT</sequence>
<keyword evidence="3" id="KW-0862">Zinc</keyword>
<evidence type="ECO:0000256" key="2">
    <source>
        <dbReference type="ARBA" id="ARBA00022771"/>
    </source>
</evidence>
<dbReference type="PROSITE" id="PS01360">
    <property type="entry name" value="ZF_MYND_1"/>
    <property type="match status" value="1"/>
</dbReference>
<dbReference type="InterPro" id="IPR046341">
    <property type="entry name" value="SET_dom_sf"/>
</dbReference>
<dbReference type="GO" id="GO:0005634">
    <property type="term" value="C:nucleus"/>
    <property type="evidence" value="ECO:0007669"/>
    <property type="project" value="TreeGrafter"/>
</dbReference>
<dbReference type="SUPFAM" id="SSF82199">
    <property type="entry name" value="SET domain"/>
    <property type="match status" value="1"/>
</dbReference>
<dbReference type="PANTHER" id="PTHR12197">
    <property type="entry name" value="HISTONE-LYSINE N-METHYLTRANSFERASE SMYD"/>
    <property type="match status" value="1"/>
</dbReference>
<name>A0A9D4P8R2_DERFA</name>
<keyword evidence="2 4" id="KW-0863">Zinc-finger</keyword>
<dbReference type="PROSITE" id="PS50865">
    <property type="entry name" value="ZF_MYND_2"/>
    <property type="match status" value="1"/>
</dbReference>
<dbReference type="EMBL" id="SDOV01000001">
    <property type="protein sequence ID" value="KAH7646274.1"/>
    <property type="molecule type" value="Genomic_DNA"/>
</dbReference>
<keyword evidence="1" id="KW-0479">Metal-binding</keyword>
<evidence type="ECO:0000256" key="4">
    <source>
        <dbReference type="PROSITE-ProRule" id="PRU00134"/>
    </source>
</evidence>
<reference evidence="6" key="2">
    <citation type="journal article" date="2021" name="World Allergy Organ. J.">
        <title>Chromosome-level assembly of Dermatophagoides farinae genome and transcriptome reveals two novel allergens Der f 37 and Der f 39.</title>
        <authorList>
            <person name="Chen J."/>
            <person name="Cai Z."/>
            <person name="Fan D."/>
            <person name="Hu J."/>
            <person name="Hou Y."/>
            <person name="He Y."/>
            <person name="Zhang Z."/>
            <person name="Zhao Z."/>
            <person name="Gao P."/>
            <person name="Hu W."/>
            <person name="Sun J."/>
            <person name="Li J."/>
            <person name="Ji K."/>
        </authorList>
    </citation>
    <scope>NUCLEOTIDE SEQUENCE</scope>
    <source>
        <strain evidence="6">JKM2019</strain>
    </source>
</reference>
<dbReference type="InterPro" id="IPR002893">
    <property type="entry name" value="Znf_MYND"/>
</dbReference>
<dbReference type="SUPFAM" id="SSF144232">
    <property type="entry name" value="HIT/MYND zinc finger-like"/>
    <property type="match status" value="1"/>
</dbReference>
<evidence type="ECO:0000256" key="3">
    <source>
        <dbReference type="ARBA" id="ARBA00022833"/>
    </source>
</evidence>
<organism evidence="6">
    <name type="scientific">Dermatophagoides farinae</name>
    <name type="common">American house dust mite</name>
    <dbReference type="NCBI Taxonomy" id="6954"/>
    <lineage>
        <taxon>Eukaryota</taxon>
        <taxon>Metazoa</taxon>
        <taxon>Ecdysozoa</taxon>
        <taxon>Arthropoda</taxon>
        <taxon>Chelicerata</taxon>
        <taxon>Arachnida</taxon>
        <taxon>Acari</taxon>
        <taxon>Acariformes</taxon>
        <taxon>Sarcoptiformes</taxon>
        <taxon>Astigmata</taxon>
        <taxon>Psoroptidia</taxon>
        <taxon>Analgoidea</taxon>
        <taxon>Pyroglyphidae</taxon>
        <taxon>Dermatophagoidinae</taxon>
        <taxon>Dermatophagoides</taxon>
    </lineage>
</organism>
<evidence type="ECO:0000313" key="6">
    <source>
        <dbReference type="EMBL" id="KAH7646274.1"/>
    </source>
</evidence>
<evidence type="ECO:0000259" key="5">
    <source>
        <dbReference type="PROSITE" id="PS50865"/>
    </source>
</evidence>
<dbReference type="GO" id="GO:0008270">
    <property type="term" value="F:zinc ion binding"/>
    <property type="evidence" value="ECO:0007669"/>
    <property type="project" value="UniProtKB-KW"/>
</dbReference>
<dbReference type="Proteomes" id="UP000828236">
    <property type="component" value="Unassembled WGS sequence"/>
</dbReference>
<protein>
    <recommendedName>
        <fullName evidence="5">MYND-type domain-containing protein</fullName>
    </recommendedName>
</protein>
<dbReference type="AlphaFoldDB" id="A0A9D4P8R2"/>
<evidence type="ECO:0000256" key="1">
    <source>
        <dbReference type="ARBA" id="ARBA00022723"/>
    </source>
</evidence>
<comment type="caution">
    <text evidence="6">The sequence shown here is derived from an EMBL/GenBank/DDBJ whole genome shotgun (WGS) entry which is preliminary data.</text>
</comment>
<dbReference type="Gene3D" id="1.10.220.160">
    <property type="match status" value="1"/>
</dbReference>
<dbReference type="InterPro" id="IPR050869">
    <property type="entry name" value="H3K4_H4K5_MeTrfase"/>
</dbReference>
<proteinExistence type="predicted"/>
<dbReference type="Gene3D" id="6.10.140.2220">
    <property type="match status" value="1"/>
</dbReference>
<dbReference type="PANTHER" id="PTHR12197:SF251">
    <property type="entry name" value="EG:BACR7C10.4 PROTEIN"/>
    <property type="match status" value="1"/>
</dbReference>
<accession>A0A9D4P8R2</accession>
<gene>
    <name evidence="6" type="ORF">HUG17_1812</name>
</gene>
<dbReference type="Pfam" id="PF01753">
    <property type="entry name" value="zf-MYND"/>
    <property type="match status" value="1"/>
</dbReference>
<reference evidence="6" key="1">
    <citation type="submission" date="2020-06" db="EMBL/GenBank/DDBJ databases">
        <authorList>
            <person name="Ji K."/>
            <person name="Li J."/>
        </authorList>
    </citation>
    <scope>NUCLEOTIDE SEQUENCE</scope>
    <source>
        <strain evidence="6">JKM2019</strain>
        <tissue evidence="6">Whole body</tissue>
    </source>
</reference>
<feature type="domain" description="MYND-type" evidence="5">
    <location>
        <begin position="4"/>
        <end position="43"/>
    </location>
</feature>
<dbReference type="Gene3D" id="2.170.270.10">
    <property type="entry name" value="SET domain"/>
    <property type="match status" value="1"/>
</dbReference>